<proteinExistence type="predicted"/>
<accession>A0A4Y2RS35</accession>
<dbReference type="AlphaFoldDB" id="A0A4Y2RS35"/>
<feature type="non-terminal residue" evidence="1">
    <location>
        <position position="45"/>
    </location>
</feature>
<dbReference type="EMBL" id="BGPR01146802">
    <property type="protein sequence ID" value="GBN78166.1"/>
    <property type="molecule type" value="Genomic_DNA"/>
</dbReference>
<keyword evidence="2" id="KW-1185">Reference proteome</keyword>
<comment type="caution">
    <text evidence="1">The sequence shown here is derived from an EMBL/GenBank/DDBJ whole genome shotgun (WGS) entry which is preliminary data.</text>
</comment>
<name>A0A4Y2RS35_ARAVE</name>
<protein>
    <submittedName>
        <fullName evidence="1">Uncharacterized protein</fullName>
    </submittedName>
</protein>
<organism evidence="1 2">
    <name type="scientific">Araneus ventricosus</name>
    <name type="common">Orbweaver spider</name>
    <name type="synonym">Epeira ventricosa</name>
    <dbReference type="NCBI Taxonomy" id="182803"/>
    <lineage>
        <taxon>Eukaryota</taxon>
        <taxon>Metazoa</taxon>
        <taxon>Ecdysozoa</taxon>
        <taxon>Arthropoda</taxon>
        <taxon>Chelicerata</taxon>
        <taxon>Arachnida</taxon>
        <taxon>Araneae</taxon>
        <taxon>Araneomorphae</taxon>
        <taxon>Entelegynae</taxon>
        <taxon>Araneoidea</taxon>
        <taxon>Araneidae</taxon>
        <taxon>Araneus</taxon>
    </lineage>
</organism>
<reference evidence="1 2" key="1">
    <citation type="journal article" date="2019" name="Sci. Rep.">
        <title>Orb-weaving spider Araneus ventricosus genome elucidates the spidroin gene catalogue.</title>
        <authorList>
            <person name="Kono N."/>
            <person name="Nakamura H."/>
            <person name="Ohtoshi R."/>
            <person name="Moran D.A.P."/>
            <person name="Shinohara A."/>
            <person name="Yoshida Y."/>
            <person name="Fujiwara M."/>
            <person name="Mori M."/>
            <person name="Tomita M."/>
            <person name="Arakawa K."/>
        </authorList>
    </citation>
    <scope>NUCLEOTIDE SEQUENCE [LARGE SCALE GENOMIC DNA]</scope>
</reference>
<dbReference type="Proteomes" id="UP000499080">
    <property type="component" value="Unassembled WGS sequence"/>
</dbReference>
<evidence type="ECO:0000313" key="2">
    <source>
        <dbReference type="Proteomes" id="UP000499080"/>
    </source>
</evidence>
<gene>
    <name evidence="1" type="ORF">AVEN_201715_1</name>
</gene>
<evidence type="ECO:0000313" key="1">
    <source>
        <dbReference type="EMBL" id="GBN78166.1"/>
    </source>
</evidence>
<sequence length="45" mass="5329">MYDDTVRPKTEDLMFASPHNLDLQWNWVSYLGPSAETQQLVYRVL</sequence>